<dbReference type="EMBL" id="CP114029">
    <property type="protein sequence ID" value="WAP69301.1"/>
    <property type="molecule type" value="Genomic_DNA"/>
</dbReference>
<gene>
    <name evidence="1" type="ORF">OH818_03100</name>
</gene>
<dbReference type="Proteomes" id="UP001164020">
    <property type="component" value="Chromosome"/>
</dbReference>
<keyword evidence="2" id="KW-1185">Reference proteome</keyword>
<accession>A0ABY7BZK9</accession>
<sequence length="66" mass="7033">MSTAPLGPTGLDHESSAAVDEAARWLAFEKTPPHPIVPALRRRFGLSPVEACTAIREAGLIRARAV</sequence>
<protein>
    <submittedName>
        <fullName evidence="1">Uncharacterized protein</fullName>
    </submittedName>
</protein>
<evidence type="ECO:0000313" key="2">
    <source>
        <dbReference type="Proteomes" id="UP001164020"/>
    </source>
</evidence>
<evidence type="ECO:0000313" key="1">
    <source>
        <dbReference type="EMBL" id="WAP69301.1"/>
    </source>
</evidence>
<proteinExistence type="predicted"/>
<name>A0ABY7BZK9_9HYPH</name>
<organism evidence="1 2">
    <name type="scientific">Jiella pelagia</name>
    <dbReference type="NCBI Taxonomy" id="2986949"/>
    <lineage>
        <taxon>Bacteria</taxon>
        <taxon>Pseudomonadati</taxon>
        <taxon>Pseudomonadota</taxon>
        <taxon>Alphaproteobacteria</taxon>
        <taxon>Hyphomicrobiales</taxon>
        <taxon>Aurantimonadaceae</taxon>
        <taxon>Jiella</taxon>
    </lineage>
</organism>
<reference evidence="1" key="1">
    <citation type="submission" date="2022-12" db="EMBL/GenBank/DDBJ databases">
        <title>Jiella pelagia sp. nov., isolated from phosphonate enriched culture of Northwest Pacific surface seawater.</title>
        <authorList>
            <person name="Shin D.Y."/>
            <person name="Hwang C.Y."/>
        </authorList>
    </citation>
    <scope>NUCLEOTIDE SEQUENCE</scope>
    <source>
        <strain evidence="1">HL-NP1</strain>
    </source>
</reference>